<reference evidence="3" key="2">
    <citation type="submission" date="2015-06" db="UniProtKB">
        <authorList>
            <consortium name="EnsemblMetazoa"/>
        </authorList>
    </citation>
    <scope>IDENTIFICATION</scope>
</reference>
<dbReference type="STRING" id="32264.T1KFW6"/>
<dbReference type="GO" id="GO:0003697">
    <property type="term" value="F:single-stranded DNA binding"/>
    <property type="evidence" value="ECO:0007669"/>
    <property type="project" value="InterPro"/>
</dbReference>
<dbReference type="OrthoDB" id="1078367at2759"/>
<gene>
    <name evidence="3" type="primary">107363491</name>
</gene>
<keyword evidence="1 2" id="KW-0238">DNA-binding</keyword>
<evidence type="ECO:0000313" key="3">
    <source>
        <dbReference type="EnsemblMetazoa" id="tetur10g04610.1"/>
    </source>
</evidence>
<proteinExistence type="predicted"/>
<sequence length="156" mass="17663">MGHIFKSVINPLRLLQNMPLQISRLPQRSLATEKSLNQVFLLGRVGTDPLPKGSEERPVVVFSLATNVNVKADDEGEYTQKTDWHRISVFKQSLRRTCMEHVKKGSRLFVQGRISYHSVATETNTMNKLFSIIADEIIVVNSTGNNFAKDFSDKDE</sequence>
<dbReference type="SUPFAM" id="SSF50249">
    <property type="entry name" value="Nucleic acid-binding proteins"/>
    <property type="match status" value="1"/>
</dbReference>
<dbReference type="EnsemblMetazoa" id="tetur10g04610.1">
    <property type="protein sequence ID" value="tetur10g04610.1"/>
    <property type="gene ID" value="tetur10g04610"/>
</dbReference>
<name>T1KFW6_TETUR</name>
<dbReference type="GO" id="GO:0042645">
    <property type="term" value="C:mitochondrial nucleoid"/>
    <property type="evidence" value="ECO:0007669"/>
    <property type="project" value="TreeGrafter"/>
</dbReference>
<dbReference type="Proteomes" id="UP000015104">
    <property type="component" value="Unassembled WGS sequence"/>
</dbReference>
<dbReference type="OMA" id="IKSRQWQ"/>
<dbReference type="HOGENOM" id="CLU_078758_2_1_1"/>
<dbReference type="NCBIfam" id="TIGR00621">
    <property type="entry name" value="ssb"/>
    <property type="match status" value="1"/>
</dbReference>
<organism evidence="3 4">
    <name type="scientific">Tetranychus urticae</name>
    <name type="common">Two-spotted spider mite</name>
    <dbReference type="NCBI Taxonomy" id="32264"/>
    <lineage>
        <taxon>Eukaryota</taxon>
        <taxon>Metazoa</taxon>
        <taxon>Ecdysozoa</taxon>
        <taxon>Arthropoda</taxon>
        <taxon>Chelicerata</taxon>
        <taxon>Arachnida</taxon>
        <taxon>Acari</taxon>
        <taxon>Acariformes</taxon>
        <taxon>Trombidiformes</taxon>
        <taxon>Prostigmata</taxon>
        <taxon>Eleutherengona</taxon>
        <taxon>Raphignathae</taxon>
        <taxon>Tetranychoidea</taxon>
        <taxon>Tetranychidae</taxon>
        <taxon>Tetranychus</taxon>
    </lineage>
</organism>
<evidence type="ECO:0008006" key="5">
    <source>
        <dbReference type="Google" id="ProtNLM"/>
    </source>
</evidence>
<dbReference type="KEGG" id="tut:107363491"/>
<evidence type="ECO:0000256" key="1">
    <source>
        <dbReference type="ARBA" id="ARBA00023125"/>
    </source>
</evidence>
<dbReference type="PROSITE" id="PS50935">
    <property type="entry name" value="SSB"/>
    <property type="match status" value="1"/>
</dbReference>
<dbReference type="PANTHER" id="PTHR10302">
    <property type="entry name" value="SINGLE-STRANDED DNA-BINDING PROTEIN"/>
    <property type="match status" value="1"/>
</dbReference>
<dbReference type="Pfam" id="PF00436">
    <property type="entry name" value="SSB"/>
    <property type="match status" value="1"/>
</dbReference>
<keyword evidence="4" id="KW-1185">Reference proteome</keyword>
<dbReference type="CDD" id="cd04496">
    <property type="entry name" value="SSB_OBF"/>
    <property type="match status" value="1"/>
</dbReference>
<dbReference type="Gene3D" id="2.40.50.140">
    <property type="entry name" value="Nucleic acid-binding proteins"/>
    <property type="match status" value="1"/>
</dbReference>
<dbReference type="eggNOG" id="KOG1653">
    <property type="taxonomic scope" value="Eukaryota"/>
</dbReference>
<evidence type="ECO:0000256" key="2">
    <source>
        <dbReference type="PROSITE-ProRule" id="PRU00252"/>
    </source>
</evidence>
<dbReference type="GO" id="GO:0006264">
    <property type="term" value="P:mitochondrial DNA replication"/>
    <property type="evidence" value="ECO:0007669"/>
    <property type="project" value="TreeGrafter"/>
</dbReference>
<protein>
    <recommendedName>
        <fullName evidence="5">Single-stranded DNA-binding protein</fullName>
    </recommendedName>
</protein>
<accession>T1KFW6</accession>
<dbReference type="InterPro" id="IPR011344">
    <property type="entry name" value="ssDNA-bd"/>
</dbReference>
<dbReference type="InterPro" id="IPR012340">
    <property type="entry name" value="NA-bd_OB-fold"/>
</dbReference>
<dbReference type="AlphaFoldDB" id="T1KFW6"/>
<reference evidence="4" key="1">
    <citation type="submission" date="2011-08" db="EMBL/GenBank/DDBJ databases">
        <authorList>
            <person name="Rombauts S."/>
        </authorList>
    </citation>
    <scope>NUCLEOTIDE SEQUENCE</scope>
    <source>
        <strain evidence="4">London</strain>
    </source>
</reference>
<evidence type="ECO:0000313" key="4">
    <source>
        <dbReference type="Proteomes" id="UP000015104"/>
    </source>
</evidence>
<dbReference type="PANTHER" id="PTHR10302:SF0">
    <property type="entry name" value="SINGLE-STRANDED DNA-BINDING PROTEIN, MITOCHONDRIAL"/>
    <property type="match status" value="1"/>
</dbReference>
<dbReference type="InterPro" id="IPR000424">
    <property type="entry name" value="Primosome_PriB/ssb"/>
</dbReference>
<dbReference type="EMBL" id="CAEY01000039">
    <property type="status" value="NOT_ANNOTATED_CDS"/>
    <property type="molecule type" value="Genomic_DNA"/>
</dbReference>